<gene>
    <name evidence="2" type="ORF">SAMN05421544_1111</name>
</gene>
<feature type="signal peptide" evidence="1">
    <location>
        <begin position="1"/>
        <end position="23"/>
    </location>
</feature>
<reference evidence="2 3" key="1">
    <citation type="submission" date="2016-10" db="EMBL/GenBank/DDBJ databases">
        <authorList>
            <person name="de Groot N.N."/>
        </authorList>
    </citation>
    <scope>NUCLEOTIDE SEQUENCE [LARGE SCALE GENOMIC DNA]</scope>
    <source>
        <strain evidence="2 3">DSM 24015</strain>
    </source>
</reference>
<name>A0A1G7DFC8_9FLAO</name>
<dbReference type="AlphaFoldDB" id="A0A1G7DFC8"/>
<keyword evidence="3" id="KW-1185">Reference proteome</keyword>
<evidence type="ECO:0000313" key="3">
    <source>
        <dbReference type="Proteomes" id="UP000198517"/>
    </source>
</evidence>
<feature type="chain" id="PRO_5011545917" evidence="1">
    <location>
        <begin position="24"/>
        <end position="124"/>
    </location>
</feature>
<sequence>MNLKKIFLLLCSIVLVFPSLQLSTSTKQNCYAMLSHRGSCKMMQHLYGNMKCCNSSSKKPQKDHCKDKGGCTYCQCSIAKIIPFEHKIESSTILFFKPKEKNSIEIATSFTDILLSIWRPPKIA</sequence>
<evidence type="ECO:0000313" key="2">
    <source>
        <dbReference type="EMBL" id="SDE50213.1"/>
    </source>
</evidence>
<proteinExistence type="predicted"/>
<dbReference type="EMBL" id="FNAS01000011">
    <property type="protein sequence ID" value="SDE50213.1"/>
    <property type="molecule type" value="Genomic_DNA"/>
</dbReference>
<accession>A0A1G7DFC8</accession>
<evidence type="ECO:0000256" key="1">
    <source>
        <dbReference type="SAM" id="SignalP"/>
    </source>
</evidence>
<dbReference type="Proteomes" id="UP000198517">
    <property type="component" value="Unassembled WGS sequence"/>
</dbReference>
<organism evidence="2 3">
    <name type="scientific">Riemerella columbipharyngis</name>
    <dbReference type="NCBI Taxonomy" id="1071918"/>
    <lineage>
        <taxon>Bacteria</taxon>
        <taxon>Pseudomonadati</taxon>
        <taxon>Bacteroidota</taxon>
        <taxon>Flavobacteriia</taxon>
        <taxon>Flavobacteriales</taxon>
        <taxon>Weeksellaceae</taxon>
        <taxon>Riemerella</taxon>
    </lineage>
</organism>
<keyword evidence="1" id="KW-0732">Signal</keyword>
<protein>
    <submittedName>
        <fullName evidence="2">Uncharacterized protein</fullName>
    </submittedName>
</protein>